<keyword evidence="3" id="KW-1185">Reference proteome</keyword>
<dbReference type="InterPro" id="IPR025736">
    <property type="entry name" value="PucR_C-HTH_dom"/>
</dbReference>
<name>A0A0H2YRE6_CLOP1</name>
<dbReference type="HOGENOM" id="CLU_884821_0_0_9"/>
<dbReference type="eggNOG" id="COG2508">
    <property type="taxonomic scope" value="Bacteria"/>
</dbReference>
<dbReference type="AlphaFoldDB" id="A0A0H2YRE6"/>
<evidence type="ECO:0000313" key="2">
    <source>
        <dbReference type="EMBL" id="ABG82988.1"/>
    </source>
</evidence>
<evidence type="ECO:0000313" key="3">
    <source>
        <dbReference type="Proteomes" id="UP000001823"/>
    </source>
</evidence>
<dbReference type="PANTHER" id="PTHR33744">
    <property type="entry name" value="CARBOHYDRATE DIACID REGULATOR"/>
    <property type="match status" value="1"/>
</dbReference>
<dbReference type="PaxDb" id="195103-CPF_2653"/>
<dbReference type="SUPFAM" id="SSF46689">
    <property type="entry name" value="Homeodomain-like"/>
    <property type="match status" value="1"/>
</dbReference>
<dbReference type="RefSeq" id="WP_003467462.1">
    <property type="nucleotide sequence ID" value="NC_008261.1"/>
</dbReference>
<dbReference type="EMBL" id="CP000246">
    <property type="protein sequence ID" value="ABG82988.1"/>
    <property type="molecule type" value="Genomic_DNA"/>
</dbReference>
<dbReference type="PANTHER" id="PTHR33744:SF15">
    <property type="entry name" value="CARBOHYDRATE DIACID REGULATOR"/>
    <property type="match status" value="1"/>
</dbReference>
<dbReference type="InterPro" id="IPR051448">
    <property type="entry name" value="CdaR-like_regulators"/>
</dbReference>
<organism evidence="2 3">
    <name type="scientific">Clostridium perfringens (strain ATCC 13124 / DSM 756 / JCM 1290 / NCIMB 6125 / NCTC 8237 / Type A)</name>
    <dbReference type="NCBI Taxonomy" id="195103"/>
    <lineage>
        <taxon>Bacteria</taxon>
        <taxon>Bacillati</taxon>
        <taxon>Bacillota</taxon>
        <taxon>Clostridia</taxon>
        <taxon>Eubacteriales</taxon>
        <taxon>Clostridiaceae</taxon>
        <taxon>Clostridium</taxon>
    </lineage>
</organism>
<gene>
    <name evidence="2" type="ordered locus">CPF_2653</name>
</gene>
<feature type="domain" description="PucR C-terminal helix-turn-helix" evidence="1">
    <location>
        <begin position="248"/>
        <end position="304"/>
    </location>
</feature>
<dbReference type="STRING" id="195103.CPF_2653"/>
<dbReference type="KEGG" id="cpf:CPF_2653"/>
<accession>A0A0H2YRE6</accession>
<proteinExistence type="predicted"/>
<dbReference type="Proteomes" id="UP000001823">
    <property type="component" value="Chromosome"/>
</dbReference>
<dbReference type="InterPro" id="IPR009057">
    <property type="entry name" value="Homeodomain-like_sf"/>
</dbReference>
<evidence type="ECO:0000259" key="1">
    <source>
        <dbReference type="Pfam" id="PF13556"/>
    </source>
</evidence>
<dbReference type="Gene3D" id="1.10.10.2840">
    <property type="entry name" value="PucR C-terminal helix-turn-helix domain"/>
    <property type="match status" value="1"/>
</dbReference>
<dbReference type="InterPro" id="IPR042070">
    <property type="entry name" value="PucR_C-HTH_sf"/>
</dbReference>
<reference evidence="2 3" key="1">
    <citation type="journal article" date="2006" name="Genome Res.">
        <title>Skewed genomic variability in strains of the toxigenic bacterial pathogen, Clostridium perfringens.</title>
        <authorList>
            <person name="Myers G.S."/>
            <person name="Rasko D.A."/>
            <person name="Cheung J.K."/>
            <person name="Ravel J."/>
            <person name="Seshadri R."/>
            <person name="Deboy R.T."/>
            <person name="Ren Q."/>
            <person name="Varga J."/>
            <person name="Awad M.M."/>
            <person name="Brinkac L.M."/>
            <person name="Daugherty S.C."/>
            <person name="Haft D.H."/>
            <person name="Dodson R.J."/>
            <person name="Madupu R."/>
            <person name="Nelson W.C."/>
            <person name="Rosovitz M.J."/>
            <person name="Sullivan S.A."/>
            <person name="Khouri H."/>
            <person name="Dimitrov G.I."/>
            <person name="Watkins K.L."/>
            <person name="Mulligan S."/>
            <person name="Benton J."/>
            <person name="Radune D."/>
            <person name="Fisher D.J."/>
            <person name="Atkins H.S."/>
            <person name="Hiscox T."/>
            <person name="Jost B.H."/>
            <person name="Billington S.J."/>
            <person name="Songer J.G."/>
            <person name="McClane B.A."/>
            <person name="Titball R.W."/>
            <person name="Rood J.I."/>
            <person name="Melville S.B."/>
            <person name="Paulsen I.T."/>
        </authorList>
    </citation>
    <scope>NUCLEOTIDE SEQUENCE [LARGE SCALE GENOMIC DNA]</scope>
    <source>
        <strain evidence="3">ATCC 13124 / DSM 756 / JCM 1290 / NCIMB 6125 / NCTC 8237 / S 107 / Type A</strain>
    </source>
</reference>
<dbReference type="Pfam" id="PF13556">
    <property type="entry name" value="HTH_30"/>
    <property type="match status" value="1"/>
</dbReference>
<protein>
    <recommendedName>
        <fullName evidence="1">PucR C-terminal helix-turn-helix domain-containing protein</fullName>
    </recommendedName>
</protein>
<sequence>MYSFHKFLEELYLNTKIPFIVVLDDKKFVLSDFDNCDKVSLEFEVNGKKGKIITQKEYESCTSLLRYLIENKIKEVSNNKEKLIRKALNGVTIDKNIIHKELEFLKGDFYIINVYLASNLQEGLELVNECYGNKNIVSILKEDNIVIIGALEDVDDHVNSIRDSIDSNLYVKCYISYMKLNNINEIKEAYEINMSKINLAIKYDLDEVIYGERDLLFETLVDSIDEDLKMKMYEDFGLGFSKLDREMIKTIETFFKCGLNISDASKELYVHRNTLIYRLDKIQKCTSYDIRNFNEAVIFKIAFLIWRGKEISK</sequence>